<feature type="domain" description="AIG1-type G" evidence="4">
    <location>
        <begin position="9"/>
        <end position="217"/>
    </location>
</feature>
<dbReference type="InterPro" id="IPR045058">
    <property type="entry name" value="GIMA/IAN/Toc"/>
</dbReference>
<dbReference type="InterPro" id="IPR027417">
    <property type="entry name" value="P-loop_NTPase"/>
</dbReference>
<dbReference type="GO" id="GO:0005525">
    <property type="term" value="F:GTP binding"/>
    <property type="evidence" value="ECO:0007669"/>
    <property type="project" value="UniProtKB-KW"/>
</dbReference>
<dbReference type="AlphaFoldDB" id="A0A8B6C4P8"/>
<keyword evidence="3" id="KW-0342">GTP-binding</keyword>
<reference evidence="5" key="1">
    <citation type="submission" date="2018-11" db="EMBL/GenBank/DDBJ databases">
        <authorList>
            <person name="Alioto T."/>
            <person name="Alioto T."/>
        </authorList>
    </citation>
    <scope>NUCLEOTIDE SEQUENCE</scope>
</reference>
<sequence length="260" mass="30226">MNMDRTRHNNTIHLVLIGYIGSGKSSTANTIVRRQVFKRAPGSIRITTKVQISRAPFPSIEFYVVDTPGLEKDCDFDWIKQDIKNKFQPQRIVYAFVVRIGRALKDEIKLLNSLFMRNRQELFNNAVMIFTNAKELLNDDNIAAKRTFETWIADMPNLKKIIDDNTIQCLLFENVNASDDEKKSDVNKLLMLLNIPLDWASSEQTEQFVDPLCTWPNQVDERNKEETTIRLTKSQLQKQFGQAGLDFFEIEDRKQNHLLK</sequence>
<dbReference type="PANTHER" id="PTHR10903">
    <property type="entry name" value="GTPASE, IMAP FAMILY MEMBER-RELATED"/>
    <property type="match status" value="1"/>
</dbReference>
<organism evidence="5 6">
    <name type="scientific">Mytilus galloprovincialis</name>
    <name type="common">Mediterranean mussel</name>
    <dbReference type="NCBI Taxonomy" id="29158"/>
    <lineage>
        <taxon>Eukaryota</taxon>
        <taxon>Metazoa</taxon>
        <taxon>Spiralia</taxon>
        <taxon>Lophotrochozoa</taxon>
        <taxon>Mollusca</taxon>
        <taxon>Bivalvia</taxon>
        <taxon>Autobranchia</taxon>
        <taxon>Pteriomorphia</taxon>
        <taxon>Mytilida</taxon>
        <taxon>Mytiloidea</taxon>
        <taxon>Mytilidae</taxon>
        <taxon>Mytilinae</taxon>
        <taxon>Mytilus</taxon>
    </lineage>
</organism>
<evidence type="ECO:0000256" key="2">
    <source>
        <dbReference type="ARBA" id="ARBA00022741"/>
    </source>
</evidence>
<evidence type="ECO:0000313" key="5">
    <source>
        <dbReference type="EMBL" id="VDI00043.1"/>
    </source>
</evidence>
<evidence type="ECO:0000256" key="1">
    <source>
        <dbReference type="ARBA" id="ARBA00008535"/>
    </source>
</evidence>
<comment type="similarity">
    <text evidence="1">Belongs to the TRAFAC class TrmE-Era-EngA-EngB-Septin-like GTPase superfamily. AIG1/Toc34/Toc159-like paraseptin GTPase family. IAN subfamily.</text>
</comment>
<dbReference type="PROSITE" id="PS51720">
    <property type="entry name" value="G_AIG1"/>
    <property type="match status" value="1"/>
</dbReference>
<proteinExistence type="inferred from homology"/>
<keyword evidence="2" id="KW-0547">Nucleotide-binding</keyword>
<evidence type="ECO:0000259" key="4">
    <source>
        <dbReference type="PROSITE" id="PS51720"/>
    </source>
</evidence>
<dbReference type="Pfam" id="PF04548">
    <property type="entry name" value="AIG1"/>
    <property type="match status" value="1"/>
</dbReference>
<evidence type="ECO:0000313" key="6">
    <source>
        <dbReference type="Proteomes" id="UP000596742"/>
    </source>
</evidence>
<dbReference type="Gene3D" id="3.40.50.300">
    <property type="entry name" value="P-loop containing nucleotide triphosphate hydrolases"/>
    <property type="match status" value="1"/>
</dbReference>
<dbReference type="InterPro" id="IPR006703">
    <property type="entry name" value="G_AIG1"/>
</dbReference>
<dbReference type="EMBL" id="UYJE01001198">
    <property type="protein sequence ID" value="VDI00043.1"/>
    <property type="molecule type" value="Genomic_DNA"/>
</dbReference>
<evidence type="ECO:0000256" key="3">
    <source>
        <dbReference type="ARBA" id="ARBA00023134"/>
    </source>
</evidence>
<dbReference type="SUPFAM" id="SSF52540">
    <property type="entry name" value="P-loop containing nucleoside triphosphate hydrolases"/>
    <property type="match status" value="1"/>
</dbReference>
<accession>A0A8B6C4P8</accession>
<dbReference type="PANTHER" id="PTHR10903:SF184">
    <property type="entry name" value="GTP-BINDING PROTEIN A"/>
    <property type="match status" value="1"/>
</dbReference>
<gene>
    <name evidence="5" type="ORF">MGAL_10B023738</name>
</gene>
<name>A0A8B6C4P8_MYTGA</name>
<protein>
    <recommendedName>
        <fullName evidence="4">AIG1-type G domain-containing protein</fullName>
    </recommendedName>
</protein>
<dbReference type="Proteomes" id="UP000596742">
    <property type="component" value="Unassembled WGS sequence"/>
</dbReference>
<keyword evidence="6" id="KW-1185">Reference proteome</keyword>
<dbReference type="OrthoDB" id="6136372at2759"/>
<comment type="caution">
    <text evidence="5">The sequence shown here is derived from an EMBL/GenBank/DDBJ whole genome shotgun (WGS) entry which is preliminary data.</text>
</comment>